<sequence length="242" mass="25901">MEEGSLQWSLLDVLGAQKGKSPATPEQTATKGGPMRPKPATQAALKKTESRTKLFNGTATSEWIKMCVNSACQRPCSAQSPVRILGINVLPKIHLELLVVSFHLQHGLRVAQGDGNVQRDIAPKPAASHLRVGVHGSLSLPCPARLVDVASALRDWPTSAEEEVARGLAVDKCAQRAVGKALGKPFGEDNCRSLGERMHPIALGRARERRASRAPVSPLMVFAAVGLTWIGNTKTSRRAAKS</sequence>
<dbReference type="Proteomes" id="UP001391051">
    <property type="component" value="Unassembled WGS sequence"/>
</dbReference>
<gene>
    <name evidence="2" type="ORF">PG986_002896</name>
</gene>
<organism evidence="2 3">
    <name type="scientific">Apiospora aurea</name>
    <dbReference type="NCBI Taxonomy" id="335848"/>
    <lineage>
        <taxon>Eukaryota</taxon>
        <taxon>Fungi</taxon>
        <taxon>Dikarya</taxon>
        <taxon>Ascomycota</taxon>
        <taxon>Pezizomycotina</taxon>
        <taxon>Sordariomycetes</taxon>
        <taxon>Xylariomycetidae</taxon>
        <taxon>Amphisphaeriales</taxon>
        <taxon>Apiosporaceae</taxon>
        <taxon>Apiospora</taxon>
    </lineage>
</organism>
<keyword evidence="3" id="KW-1185">Reference proteome</keyword>
<feature type="region of interest" description="Disordered" evidence="1">
    <location>
        <begin position="17"/>
        <end position="47"/>
    </location>
</feature>
<dbReference type="RefSeq" id="XP_066704182.1">
    <property type="nucleotide sequence ID" value="XM_066839118.1"/>
</dbReference>
<protein>
    <submittedName>
        <fullName evidence="2">Uncharacterized protein</fullName>
    </submittedName>
</protein>
<evidence type="ECO:0000256" key="1">
    <source>
        <dbReference type="SAM" id="MobiDB-lite"/>
    </source>
</evidence>
<name>A0ABR1QQ44_9PEZI</name>
<evidence type="ECO:0000313" key="2">
    <source>
        <dbReference type="EMBL" id="KAK7962071.1"/>
    </source>
</evidence>
<evidence type="ECO:0000313" key="3">
    <source>
        <dbReference type="Proteomes" id="UP001391051"/>
    </source>
</evidence>
<dbReference type="EMBL" id="JAQQWE010000002">
    <property type="protein sequence ID" value="KAK7962071.1"/>
    <property type="molecule type" value="Genomic_DNA"/>
</dbReference>
<proteinExistence type="predicted"/>
<reference evidence="2 3" key="1">
    <citation type="submission" date="2023-01" db="EMBL/GenBank/DDBJ databases">
        <title>Analysis of 21 Apiospora genomes using comparative genomics revels a genus with tremendous synthesis potential of carbohydrate active enzymes and secondary metabolites.</title>
        <authorList>
            <person name="Sorensen T."/>
        </authorList>
    </citation>
    <scope>NUCLEOTIDE SEQUENCE [LARGE SCALE GENOMIC DNA]</scope>
    <source>
        <strain evidence="2 3">CBS 24483</strain>
    </source>
</reference>
<comment type="caution">
    <text evidence="2">The sequence shown here is derived from an EMBL/GenBank/DDBJ whole genome shotgun (WGS) entry which is preliminary data.</text>
</comment>
<dbReference type="GeneID" id="92072180"/>
<accession>A0ABR1QQ44</accession>